<dbReference type="PROSITE" id="PS51318">
    <property type="entry name" value="TAT"/>
    <property type="match status" value="1"/>
</dbReference>
<accession>A0A6L9LG30</accession>
<organism evidence="2 3">
    <name type="scientific">Spirosoma terrae</name>
    <dbReference type="NCBI Taxonomy" id="1968276"/>
    <lineage>
        <taxon>Bacteria</taxon>
        <taxon>Pseudomonadati</taxon>
        <taxon>Bacteroidota</taxon>
        <taxon>Cytophagia</taxon>
        <taxon>Cytophagales</taxon>
        <taxon>Cytophagaceae</taxon>
        <taxon>Spirosoma</taxon>
    </lineage>
</organism>
<evidence type="ECO:0000313" key="2">
    <source>
        <dbReference type="EMBL" id="NDU98607.1"/>
    </source>
</evidence>
<comment type="caution">
    <text evidence="2">The sequence shown here is derived from an EMBL/GenBank/DDBJ whole genome shotgun (WGS) entry which is preliminary data.</text>
</comment>
<dbReference type="InterPro" id="IPR013022">
    <property type="entry name" value="Xyl_isomerase-like_TIM-brl"/>
</dbReference>
<dbReference type="RefSeq" id="WP_163954745.1">
    <property type="nucleotide sequence ID" value="NZ_JAAFZH010000019.1"/>
</dbReference>
<feature type="domain" description="Xylose isomerase-like TIM barrel" evidence="1">
    <location>
        <begin position="138"/>
        <end position="275"/>
    </location>
</feature>
<reference evidence="2 3" key="1">
    <citation type="submission" date="2020-02" db="EMBL/GenBank/DDBJ databases">
        <title>Draft genome sequence of two Spirosoma agri KCTC 52727 and Spirosoma terrae KCTC 52035.</title>
        <authorList>
            <person name="Rojas J."/>
            <person name="Ambika Manirajan B."/>
            <person name="Suarez C."/>
            <person name="Ratering S."/>
            <person name="Schnell S."/>
        </authorList>
    </citation>
    <scope>NUCLEOTIDE SEQUENCE [LARGE SCALE GENOMIC DNA]</scope>
    <source>
        <strain evidence="2 3">KCTC 52035</strain>
    </source>
</reference>
<proteinExistence type="predicted"/>
<evidence type="ECO:0000313" key="3">
    <source>
        <dbReference type="Proteomes" id="UP000474175"/>
    </source>
</evidence>
<evidence type="ECO:0000259" key="1">
    <source>
        <dbReference type="Pfam" id="PF01261"/>
    </source>
</evidence>
<keyword evidence="3" id="KW-1185">Reference proteome</keyword>
<dbReference type="GO" id="GO:0016853">
    <property type="term" value="F:isomerase activity"/>
    <property type="evidence" value="ECO:0007669"/>
    <property type="project" value="UniProtKB-KW"/>
</dbReference>
<dbReference type="InterPro" id="IPR006311">
    <property type="entry name" value="TAT_signal"/>
</dbReference>
<dbReference type="InterPro" id="IPR036237">
    <property type="entry name" value="Xyl_isomerase-like_sf"/>
</dbReference>
<protein>
    <submittedName>
        <fullName evidence="2">Sugar phosphate isomerase/epimerase</fullName>
    </submittedName>
</protein>
<gene>
    <name evidence="2" type="ORF">GK108_27220</name>
</gene>
<sequence length="293" mass="32147">MTTRRSFLKNAGGSVALASIAPVSITTTASAETLSAPGEDLFKLGMAGYSFVHFNLDQALEMMKKTDVHYLCIKDFHLPLNSTPEQIKAFHEKLASAGVTGYAVGPIYMKTKEEIDNGFDYARRVGVKLIVGVPNEDLLPLIDKKVKEYDMNYAIHIHGPDIKLWPNAKSVMDAVKDLDPRIGLCFDMGHDTRFGDDAIADLEKYAKRIFDIHLKNVTAASKEGKTCELGRGVIDIPAFVAMLRKIKYSGSCSLEYEKDMKDPLAGIAESVGYFKGVCDGTRPGGTRSGKRKS</sequence>
<dbReference type="PANTHER" id="PTHR12110">
    <property type="entry name" value="HYDROXYPYRUVATE ISOMERASE"/>
    <property type="match status" value="1"/>
</dbReference>
<dbReference type="Proteomes" id="UP000474175">
    <property type="component" value="Unassembled WGS sequence"/>
</dbReference>
<dbReference type="Gene3D" id="3.20.20.150">
    <property type="entry name" value="Divalent-metal-dependent TIM barrel enzymes"/>
    <property type="match status" value="1"/>
</dbReference>
<dbReference type="Pfam" id="PF01261">
    <property type="entry name" value="AP_endonuc_2"/>
    <property type="match status" value="1"/>
</dbReference>
<name>A0A6L9LG30_9BACT</name>
<dbReference type="AlphaFoldDB" id="A0A6L9LG30"/>
<dbReference type="InterPro" id="IPR050312">
    <property type="entry name" value="IolE/XylAMocC-like"/>
</dbReference>
<keyword evidence="2" id="KW-0413">Isomerase</keyword>
<dbReference type="EMBL" id="JAAFZH010000019">
    <property type="protein sequence ID" value="NDU98607.1"/>
    <property type="molecule type" value="Genomic_DNA"/>
</dbReference>
<dbReference type="SUPFAM" id="SSF51658">
    <property type="entry name" value="Xylose isomerase-like"/>
    <property type="match status" value="1"/>
</dbReference>
<dbReference type="PANTHER" id="PTHR12110:SF41">
    <property type="entry name" value="INOSOSE DEHYDRATASE"/>
    <property type="match status" value="1"/>
</dbReference>